<evidence type="ECO:0000313" key="1">
    <source>
        <dbReference type="EMBL" id="KAH3674185.1"/>
    </source>
</evidence>
<protein>
    <submittedName>
        <fullName evidence="1">Uncharacterized protein</fullName>
    </submittedName>
</protein>
<gene>
    <name evidence="1" type="ORF">WICMUC_003427</name>
</gene>
<comment type="caution">
    <text evidence="1">The sequence shown here is derived from an EMBL/GenBank/DDBJ whole genome shotgun (WGS) entry which is preliminary data.</text>
</comment>
<evidence type="ECO:0000313" key="2">
    <source>
        <dbReference type="Proteomes" id="UP000769528"/>
    </source>
</evidence>
<dbReference type="AlphaFoldDB" id="A0A9P8PMD7"/>
<sequence>MLVVYFENLVIEIEFVVEEQLMDYKFEDIHGIEEVDVGGSDVDVAAVDIGVVEVGIAVAVNDNSVIFPGYR</sequence>
<organism evidence="1 2">
    <name type="scientific">Wickerhamomyces mucosus</name>
    <dbReference type="NCBI Taxonomy" id="1378264"/>
    <lineage>
        <taxon>Eukaryota</taxon>
        <taxon>Fungi</taxon>
        <taxon>Dikarya</taxon>
        <taxon>Ascomycota</taxon>
        <taxon>Saccharomycotina</taxon>
        <taxon>Saccharomycetes</taxon>
        <taxon>Phaffomycetales</taxon>
        <taxon>Wickerhamomycetaceae</taxon>
        <taxon>Wickerhamomyces</taxon>
    </lineage>
</organism>
<proteinExistence type="predicted"/>
<reference evidence="1" key="2">
    <citation type="submission" date="2021-01" db="EMBL/GenBank/DDBJ databases">
        <authorList>
            <person name="Schikora-Tamarit M.A."/>
        </authorList>
    </citation>
    <scope>NUCLEOTIDE SEQUENCE</scope>
    <source>
        <strain evidence="1">CBS6341</strain>
    </source>
</reference>
<name>A0A9P8PMD7_9ASCO</name>
<reference evidence="1" key="1">
    <citation type="journal article" date="2021" name="Open Biol.">
        <title>Shared evolutionary footprints suggest mitochondrial oxidative damage underlies multiple complex I losses in fungi.</title>
        <authorList>
            <person name="Schikora-Tamarit M.A."/>
            <person name="Marcet-Houben M."/>
            <person name="Nosek J."/>
            <person name="Gabaldon T."/>
        </authorList>
    </citation>
    <scope>NUCLEOTIDE SEQUENCE</scope>
    <source>
        <strain evidence="1">CBS6341</strain>
    </source>
</reference>
<accession>A0A9P8PMD7</accession>
<keyword evidence="2" id="KW-1185">Reference proteome</keyword>
<dbReference type="Proteomes" id="UP000769528">
    <property type="component" value="Unassembled WGS sequence"/>
</dbReference>
<dbReference type="EMBL" id="JAEUBF010000905">
    <property type="protein sequence ID" value="KAH3674185.1"/>
    <property type="molecule type" value="Genomic_DNA"/>
</dbReference>